<evidence type="ECO:0008006" key="3">
    <source>
        <dbReference type="Google" id="ProtNLM"/>
    </source>
</evidence>
<evidence type="ECO:0000313" key="2">
    <source>
        <dbReference type="Proteomes" id="UP001626603"/>
    </source>
</evidence>
<protein>
    <recommendedName>
        <fullName evidence="3">Antitoxin</fullName>
    </recommendedName>
</protein>
<dbReference type="AlphaFoldDB" id="A0ABD8A7E4"/>
<gene>
    <name evidence="1" type="ORF">R6Y95_07920</name>
</gene>
<dbReference type="Proteomes" id="UP001626603">
    <property type="component" value="Chromosome"/>
</dbReference>
<accession>A0ABD8A7E4</accession>
<evidence type="ECO:0000313" key="1">
    <source>
        <dbReference type="EMBL" id="WOX55387.1"/>
    </source>
</evidence>
<sequence length="73" mass="8385">MRTIEVSDAIYQEIISRRKGRKSISKALECELKPKKVVACETAVNVKKVDEMVRRTNREKTYTSGELHAKYGI</sequence>
<dbReference type="EMBL" id="CP137641">
    <property type="protein sequence ID" value="WOX55387.1"/>
    <property type="molecule type" value="Genomic_DNA"/>
</dbReference>
<keyword evidence="2" id="KW-1185">Reference proteome</keyword>
<reference evidence="1 2" key="1">
    <citation type="submission" date="2023-10" db="EMBL/GenBank/DDBJ databases">
        <title>The complete genome sequence of Methanoculleus palmolei DSM 4273.</title>
        <authorList>
            <person name="Lai S.-J."/>
            <person name="You Y.-T."/>
            <person name="Chen S.-C."/>
        </authorList>
    </citation>
    <scope>NUCLEOTIDE SEQUENCE [LARGE SCALE GENOMIC DNA]</scope>
    <source>
        <strain evidence="1 2">DSM 4273</strain>
    </source>
</reference>
<proteinExistence type="predicted"/>
<organism evidence="1 2">
    <name type="scientific">Methanoculleus palmolei</name>
    <dbReference type="NCBI Taxonomy" id="72612"/>
    <lineage>
        <taxon>Archaea</taxon>
        <taxon>Methanobacteriati</taxon>
        <taxon>Methanobacteriota</taxon>
        <taxon>Stenosarchaea group</taxon>
        <taxon>Methanomicrobia</taxon>
        <taxon>Methanomicrobiales</taxon>
        <taxon>Methanomicrobiaceae</taxon>
        <taxon>Methanoculleus</taxon>
    </lineage>
</organism>
<name>A0ABD8A7E4_9EURY</name>